<feature type="non-terminal residue" evidence="1">
    <location>
        <position position="77"/>
    </location>
</feature>
<gene>
    <name evidence="1" type="ORF">CR105_26650</name>
</gene>
<accession>A0A2G8T7G2</accession>
<dbReference type="EMBL" id="PDOC01000045">
    <property type="protein sequence ID" value="PIL41990.1"/>
    <property type="molecule type" value="Genomic_DNA"/>
</dbReference>
<name>A0A2G8T7G2_9BURK</name>
<evidence type="ECO:0000313" key="2">
    <source>
        <dbReference type="Proteomes" id="UP000230390"/>
    </source>
</evidence>
<proteinExistence type="predicted"/>
<evidence type="ECO:0000313" key="1">
    <source>
        <dbReference type="EMBL" id="PIL41990.1"/>
    </source>
</evidence>
<reference evidence="1 2" key="1">
    <citation type="submission" date="2017-10" db="EMBL/GenBank/DDBJ databases">
        <title>Massilia psychrophilum sp. nov., a novel purple-pigmented bacterium isolated from Tianshan glacier, Xinjiang Municipality, China.</title>
        <authorList>
            <person name="Wang H."/>
        </authorList>
    </citation>
    <scope>NUCLEOTIDE SEQUENCE [LARGE SCALE GENOMIC DNA]</scope>
    <source>
        <strain evidence="1 2">JCM 30074</strain>
    </source>
</reference>
<dbReference type="Proteomes" id="UP000230390">
    <property type="component" value="Unassembled WGS sequence"/>
</dbReference>
<evidence type="ECO:0008006" key="3">
    <source>
        <dbReference type="Google" id="ProtNLM"/>
    </source>
</evidence>
<organism evidence="1 2">
    <name type="scientific">Massilia eurypsychrophila</name>
    <dbReference type="NCBI Taxonomy" id="1485217"/>
    <lineage>
        <taxon>Bacteria</taxon>
        <taxon>Pseudomonadati</taxon>
        <taxon>Pseudomonadota</taxon>
        <taxon>Betaproteobacteria</taxon>
        <taxon>Burkholderiales</taxon>
        <taxon>Oxalobacteraceae</taxon>
        <taxon>Telluria group</taxon>
        <taxon>Massilia</taxon>
    </lineage>
</organism>
<comment type="caution">
    <text evidence="1">The sequence shown here is derived from an EMBL/GenBank/DDBJ whole genome shotgun (WGS) entry which is preliminary data.</text>
</comment>
<sequence length="77" mass="8754">MHNFELIDLDRAPAPVAPRRAAGQPLVAAENDTELARAFLLHGMLAPSTLKSTKTELSRFLWWCRDQQLRLADLRIE</sequence>
<protein>
    <recommendedName>
        <fullName evidence="3">Integrase</fullName>
    </recommendedName>
</protein>
<dbReference type="AlphaFoldDB" id="A0A2G8T7G2"/>
<keyword evidence="2" id="KW-1185">Reference proteome</keyword>